<dbReference type="PROSITE" id="PS50839">
    <property type="entry name" value="CHASE"/>
    <property type="match status" value="1"/>
</dbReference>
<feature type="transmembrane region" description="Helical" evidence="9">
    <location>
        <begin position="26"/>
        <end position="44"/>
    </location>
</feature>
<evidence type="ECO:0000256" key="8">
    <source>
        <dbReference type="ARBA" id="ARBA00023136"/>
    </source>
</evidence>
<dbReference type="SMART" id="SM00387">
    <property type="entry name" value="HATPase_c"/>
    <property type="match status" value="1"/>
</dbReference>
<keyword evidence="6" id="KW-0418">Kinase</keyword>
<comment type="caution">
    <text evidence="12">The sequence shown here is derived from an EMBL/GenBank/DDBJ whole genome shotgun (WGS) entry which is preliminary data.</text>
</comment>
<gene>
    <name evidence="12" type="primary">cph1_1</name>
    <name evidence="12" type="ORF">AW08_02627</name>
</gene>
<proteinExistence type="predicted"/>
<evidence type="ECO:0000256" key="2">
    <source>
        <dbReference type="ARBA" id="ARBA00004370"/>
    </source>
</evidence>
<comment type="subcellular location">
    <subcellularLocation>
        <location evidence="2">Membrane</location>
    </subcellularLocation>
</comment>
<organism evidence="12 13">
    <name type="scientific">Candidatus Accumulibacter adjunctus</name>
    <dbReference type="NCBI Taxonomy" id="1454001"/>
    <lineage>
        <taxon>Bacteria</taxon>
        <taxon>Pseudomonadati</taxon>
        <taxon>Pseudomonadota</taxon>
        <taxon>Betaproteobacteria</taxon>
        <taxon>Candidatus Accumulibacter</taxon>
    </lineage>
</organism>
<protein>
    <recommendedName>
        <fullName evidence="3">histidine kinase</fullName>
        <ecNumber evidence="3">2.7.13.3</ecNumber>
    </recommendedName>
</protein>
<sequence length="547" mass="58541">MAAALPSVDERARARAGSSLGCRPRFVGLLAFVLTGALVGGLIWRHEQQRQSEARSLAASVAAERTHDLRLSIERALAPTQAVAAMLQPGRQGVPAFAAVGERLLRYFPDVSALLVAPAGVVGQVFPLAGNERLIGVDLLHDPDLGGAARQSRSSGLPLLAGPVGAATGALEVVGLLPIFVDDLGRGRTFWGFAVVRIPWREVLRQSRLDDLAEQGYAYQLFRRDPETREKSLLAASSPATPVDPVEQELIAANVSWSLSVAPLAGWLDLPALLLQAAAGLLFCTLLAWQAAWQARLIAAARAHERTLELRVAQRTADLQRFAEVTAHHLQEPARRIATYAGRLRSQLGGCIDDPEAQLSLDFIGQQAGRLQELLRDAELYLSADQPRGQIECCVVEPVLQSVLSKLAGPIAEAGARLNIGQLPPALIDLPRLGDLFRVAIENTLRHGRGTQALRIDISGERRGEWVVYHVSDNGPGVEEAYRGRVFRVFERLSSSGEGTGVGLAIVRRIAESCGGQAWIDEAPGGGCRLSLQLPAAEPPAGAGRVA</sequence>
<dbReference type="PANTHER" id="PTHR42878">
    <property type="entry name" value="TWO-COMPONENT HISTIDINE KINASE"/>
    <property type="match status" value="1"/>
</dbReference>
<dbReference type="PROSITE" id="PS50109">
    <property type="entry name" value="HIS_KIN"/>
    <property type="match status" value="1"/>
</dbReference>
<dbReference type="Gene3D" id="3.30.565.10">
    <property type="entry name" value="Histidine kinase-like ATPase, C-terminal domain"/>
    <property type="match status" value="1"/>
</dbReference>
<dbReference type="InterPro" id="IPR042240">
    <property type="entry name" value="CHASE_sf"/>
</dbReference>
<dbReference type="GO" id="GO:0016020">
    <property type="term" value="C:membrane"/>
    <property type="evidence" value="ECO:0007669"/>
    <property type="project" value="UniProtKB-SubCell"/>
</dbReference>
<name>A0A011M9Y0_9PROT</name>
<evidence type="ECO:0000259" key="11">
    <source>
        <dbReference type="PROSITE" id="PS50839"/>
    </source>
</evidence>
<evidence type="ECO:0000256" key="4">
    <source>
        <dbReference type="ARBA" id="ARBA00022679"/>
    </source>
</evidence>
<feature type="domain" description="Histidine kinase" evidence="10">
    <location>
        <begin position="325"/>
        <end position="538"/>
    </location>
</feature>
<dbReference type="STRING" id="1454001.AW08_02627"/>
<dbReference type="InterPro" id="IPR050351">
    <property type="entry name" value="BphY/WalK/GraS-like"/>
</dbReference>
<feature type="domain" description="CHASE" evidence="11">
    <location>
        <begin position="125"/>
        <end position="214"/>
    </location>
</feature>
<keyword evidence="5 9" id="KW-0812">Transmembrane</keyword>
<evidence type="ECO:0000313" key="12">
    <source>
        <dbReference type="EMBL" id="EXI66513.1"/>
    </source>
</evidence>
<reference evidence="12" key="1">
    <citation type="submission" date="2014-02" db="EMBL/GenBank/DDBJ databases">
        <title>Expanding our view of genomic diversity in Candidatus Accumulibacter clades.</title>
        <authorList>
            <person name="Skennerton C.T."/>
            <person name="Barr J.J."/>
            <person name="Slater F.R."/>
            <person name="Bond P.L."/>
            <person name="Tyson G.W."/>
        </authorList>
    </citation>
    <scope>NUCLEOTIDE SEQUENCE [LARGE SCALE GENOMIC DNA]</scope>
</reference>
<dbReference type="AlphaFoldDB" id="A0A011M9Y0"/>
<dbReference type="GO" id="GO:0007234">
    <property type="term" value="P:osmosensory signaling via phosphorelay pathway"/>
    <property type="evidence" value="ECO:0007669"/>
    <property type="project" value="TreeGrafter"/>
</dbReference>
<dbReference type="InterPro" id="IPR006189">
    <property type="entry name" value="CHASE_dom"/>
</dbReference>
<keyword evidence="13" id="KW-1185">Reference proteome</keyword>
<dbReference type="SMART" id="SM01079">
    <property type="entry name" value="CHASE"/>
    <property type="match status" value="1"/>
</dbReference>
<dbReference type="EC" id="2.7.13.3" evidence="3"/>
<evidence type="ECO:0000256" key="3">
    <source>
        <dbReference type="ARBA" id="ARBA00012438"/>
    </source>
</evidence>
<accession>A0A011M9Y0</accession>
<dbReference type="Pfam" id="PF02518">
    <property type="entry name" value="HATPase_c"/>
    <property type="match status" value="1"/>
</dbReference>
<dbReference type="PRINTS" id="PR00344">
    <property type="entry name" value="BCTRLSENSOR"/>
</dbReference>
<keyword evidence="7 9" id="KW-1133">Transmembrane helix</keyword>
<dbReference type="SUPFAM" id="SSF55874">
    <property type="entry name" value="ATPase domain of HSP90 chaperone/DNA topoisomerase II/histidine kinase"/>
    <property type="match status" value="1"/>
</dbReference>
<comment type="catalytic activity">
    <reaction evidence="1">
        <text>ATP + protein L-histidine = ADP + protein N-phospho-L-histidine.</text>
        <dbReference type="EC" id="2.7.13.3"/>
    </reaction>
</comment>
<dbReference type="GO" id="GO:0030295">
    <property type="term" value="F:protein kinase activator activity"/>
    <property type="evidence" value="ECO:0007669"/>
    <property type="project" value="TreeGrafter"/>
</dbReference>
<dbReference type="GO" id="GO:0004673">
    <property type="term" value="F:protein histidine kinase activity"/>
    <property type="evidence" value="ECO:0007669"/>
    <property type="project" value="UniProtKB-EC"/>
</dbReference>
<evidence type="ECO:0000313" key="13">
    <source>
        <dbReference type="Proteomes" id="UP000020218"/>
    </source>
</evidence>
<evidence type="ECO:0000259" key="10">
    <source>
        <dbReference type="PROSITE" id="PS50109"/>
    </source>
</evidence>
<keyword evidence="8 9" id="KW-0472">Membrane</keyword>
<dbReference type="GO" id="GO:0000156">
    <property type="term" value="F:phosphorelay response regulator activity"/>
    <property type="evidence" value="ECO:0007669"/>
    <property type="project" value="TreeGrafter"/>
</dbReference>
<evidence type="ECO:0000256" key="9">
    <source>
        <dbReference type="SAM" id="Phobius"/>
    </source>
</evidence>
<keyword evidence="4 12" id="KW-0808">Transferase</keyword>
<evidence type="ECO:0000256" key="1">
    <source>
        <dbReference type="ARBA" id="ARBA00000085"/>
    </source>
</evidence>
<dbReference type="PATRIC" id="fig|1454001.3.peg.2673"/>
<evidence type="ECO:0000256" key="7">
    <source>
        <dbReference type="ARBA" id="ARBA00022989"/>
    </source>
</evidence>
<feature type="transmembrane region" description="Helical" evidence="9">
    <location>
        <begin position="159"/>
        <end position="181"/>
    </location>
</feature>
<dbReference type="Proteomes" id="UP000020218">
    <property type="component" value="Unassembled WGS sequence"/>
</dbReference>
<dbReference type="InterPro" id="IPR005467">
    <property type="entry name" value="His_kinase_dom"/>
</dbReference>
<evidence type="ECO:0000256" key="5">
    <source>
        <dbReference type="ARBA" id="ARBA00022692"/>
    </source>
</evidence>
<dbReference type="Gene3D" id="3.30.450.350">
    <property type="entry name" value="CHASE domain"/>
    <property type="match status" value="1"/>
</dbReference>
<dbReference type="PANTHER" id="PTHR42878:SF15">
    <property type="entry name" value="BACTERIOPHYTOCHROME"/>
    <property type="match status" value="1"/>
</dbReference>
<dbReference type="Pfam" id="PF03924">
    <property type="entry name" value="CHASE"/>
    <property type="match status" value="1"/>
</dbReference>
<dbReference type="EMBL" id="JFAX01000015">
    <property type="protein sequence ID" value="EXI66513.1"/>
    <property type="molecule type" value="Genomic_DNA"/>
</dbReference>
<dbReference type="InterPro" id="IPR003594">
    <property type="entry name" value="HATPase_dom"/>
</dbReference>
<evidence type="ECO:0000256" key="6">
    <source>
        <dbReference type="ARBA" id="ARBA00022777"/>
    </source>
</evidence>
<dbReference type="InterPro" id="IPR004358">
    <property type="entry name" value="Sig_transdc_His_kin-like_C"/>
</dbReference>
<dbReference type="InterPro" id="IPR036890">
    <property type="entry name" value="HATPase_C_sf"/>
</dbReference>